<sequence length="390" mass="43051">MKRIVNQNRMIRVLAASLWFAGVAVCPLQGEAALPTHPQSDSTIVGNSPIGSRHETVKIRVVRPQTGRGKQAGDTGERISRGQTSMKPAPGRKVQPGRSAGTTIRPSNTMGYTEAELRERMIRQHTQIRPDFRLVSGAFVGSGYRPGTMDVKIPKLFFPPDTMQDVSETFLENPDGTFGTRAPEDQLDGLSSYGAEAQQQLQGQGSRNAGEGSYPVHSSTASARAKYKTITVQVPVPAPSPFRPLAAGDFRWFTNSRGRYVVALPASMPYDPLQKLPAFGPMLLRNTSQKEFMAVTADDPSDTYYYKNQDTFPGYGKAVPVFTETRKNIQGDDVKIQYIRRYIGGEHCLIVDSAGQRAGKTYRTAIVFPESKQYEYLPKALYMIETLKGM</sequence>
<gene>
    <name evidence="3" type="ORF">SAMN04487864_10130</name>
</gene>
<proteinExistence type="predicted"/>
<dbReference type="RefSeq" id="WP_093728828.1">
    <property type="nucleotide sequence ID" value="NZ_FMYW01000001.1"/>
</dbReference>
<organism evidence="3 4">
    <name type="scientific">Succiniclasticum ruminis</name>
    <dbReference type="NCBI Taxonomy" id="40841"/>
    <lineage>
        <taxon>Bacteria</taxon>
        <taxon>Bacillati</taxon>
        <taxon>Bacillota</taxon>
        <taxon>Negativicutes</taxon>
        <taxon>Acidaminococcales</taxon>
        <taxon>Acidaminococcaceae</taxon>
        <taxon>Succiniclasticum</taxon>
    </lineage>
</organism>
<dbReference type="OrthoDB" id="9818951at2"/>
<protein>
    <submittedName>
        <fullName evidence="3">Uncharacterized protein</fullName>
    </submittedName>
</protein>
<dbReference type="Proteomes" id="UP000198943">
    <property type="component" value="Unassembled WGS sequence"/>
</dbReference>
<evidence type="ECO:0000256" key="1">
    <source>
        <dbReference type="SAM" id="MobiDB-lite"/>
    </source>
</evidence>
<keyword evidence="2" id="KW-0732">Signal</keyword>
<reference evidence="4" key="1">
    <citation type="submission" date="2016-10" db="EMBL/GenBank/DDBJ databases">
        <authorList>
            <person name="Varghese N."/>
            <person name="Submissions S."/>
        </authorList>
    </citation>
    <scope>NUCLEOTIDE SEQUENCE [LARGE SCALE GENOMIC DNA]</scope>
    <source>
        <strain evidence="4">DSM 11005</strain>
    </source>
</reference>
<keyword evidence="4" id="KW-1185">Reference proteome</keyword>
<dbReference type="AlphaFoldDB" id="A0A1G6HKL6"/>
<dbReference type="EMBL" id="FMYW01000001">
    <property type="protein sequence ID" value="SDB94658.1"/>
    <property type="molecule type" value="Genomic_DNA"/>
</dbReference>
<feature type="region of interest" description="Disordered" evidence="1">
    <location>
        <begin position="167"/>
        <end position="218"/>
    </location>
</feature>
<feature type="chain" id="PRO_5039235298" evidence="2">
    <location>
        <begin position="33"/>
        <end position="390"/>
    </location>
</feature>
<evidence type="ECO:0000313" key="4">
    <source>
        <dbReference type="Proteomes" id="UP000198943"/>
    </source>
</evidence>
<evidence type="ECO:0000256" key="2">
    <source>
        <dbReference type="SAM" id="SignalP"/>
    </source>
</evidence>
<evidence type="ECO:0000313" key="3">
    <source>
        <dbReference type="EMBL" id="SDB94658.1"/>
    </source>
</evidence>
<feature type="region of interest" description="Disordered" evidence="1">
    <location>
        <begin position="63"/>
        <end position="108"/>
    </location>
</feature>
<name>A0A1G6HKL6_9FIRM</name>
<accession>A0A1G6HKL6</accession>
<feature type="signal peptide" evidence="2">
    <location>
        <begin position="1"/>
        <end position="32"/>
    </location>
</feature>